<evidence type="ECO:0000256" key="1">
    <source>
        <dbReference type="ARBA" id="ARBA00022801"/>
    </source>
</evidence>
<protein>
    <recommendedName>
        <fullName evidence="2">Amidohydrolase-related domain-containing protein</fullName>
    </recommendedName>
</protein>
<evidence type="ECO:0000259" key="2">
    <source>
        <dbReference type="Pfam" id="PF01979"/>
    </source>
</evidence>
<dbReference type="PANTHER" id="PTHR43794">
    <property type="entry name" value="AMINOHYDROLASE SSNA-RELATED"/>
    <property type="match status" value="1"/>
</dbReference>
<dbReference type="AlphaFoldDB" id="A0A1S1M3Y3"/>
<dbReference type="Pfam" id="PF01979">
    <property type="entry name" value="Amidohydro_1"/>
    <property type="match status" value="1"/>
</dbReference>
<dbReference type="Gene3D" id="3.20.20.140">
    <property type="entry name" value="Metal-dependent hydrolases"/>
    <property type="match status" value="1"/>
</dbReference>
<sequence length="444" mass="47992">MPVADVLIDGGKIVAVGPHLSYPDSTQVIDGTGKILLPGLIDAHQHTWQNSLRGIGVDWSLVDYFKYLISNYIDHYTPEDVYAGTLLGATDALTHGSTTLGDWSDGASSPAKAEAALQALHDAGIRGRFTYANAGVPAQNWATSSHVKETWTKYSDFDHLVSMQLAVDSTLDPEFPEKIAWEFARDNGIRVATHGGGFGWDQSMWIPRLVDNNLMLPTTMYMHMVSVPDEFIKRIADSGGTIVNAPTANMGSGQGFPQVVTARRLGATIALASNSETRYTTSIFDAMRTEINTSDLWGHLESESQGYLATANVLRSPEVLEYATLGGATALGLQDRIGSIAVGKSADLLLLSPDPWAIPYRLDPMSHVVNQGKPELIDLVMVAGKIVRQHGQIVEGTGVGSDKLMNLVHASQERLIAAIGENNIIDAIRNPAVTVGRKMRTFLD</sequence>
<dbReference type="EMBL" id="MLIS01000001">
    <property type="protein sequence ID" value="OHU78122.1"/>
    <property type="molecule type" value="Genomic_DNA"/>
</dbReference>
<dbReference type="SUPFAM" id="SSF51556">
    <property type="entry name" value="Metallo-dependent hydrolases"/>
    <property type="match status" value="1"/>
</dbReference>
<dbReference type="InterPro" id="IPR032466">
    <property type="entry name" value="Metal_Hydrolase"/>
</dbReference>
<accession>A0A1S1M3Y3</accession>
<dbReference type="Proteomes" id="UP000179441">
    <property type="component" value="Unassembled WGS sequence"/>
</dbReference>
<dbReference type="InterPro" id="IPR006680">
    <property type="entry name" value="Amidohydro-rel"/>
</dbReference>
<keyword evidence="1" id="KW-0378">Hydrolase</keyword>
<dbReference type="Gene3D" id="2.30.40.10">
    <property type="entry name" value="Urease, subunit C, domain 1"/>
    <property type="match status" value="1"/>
</dbReference>
<dbReference type="InterPro" id="IPR050287">
    <property type="entry name" value="MTA/SAH_deaminase"/>
</dbReference>
<evidence type="ECO:0000313" key="3">
    <source>
        <dbReference type="EMBL" id="OHU78122.1"/>
    </source>
</evidence>
<comment type="caution">
    <text evidence="3">The sequence shown here is derived from an EMBL/GenBank/DDBJ whole genome shotgun (WGS) entry which is preliminary data.</text>
</comment>
<dbReference type="InterPro" id="IPR011059">
    <property type="entry name" value="Metal-dep_hydrolase_composite"/>
</dbReference>
<dbReference type="GO" id="GO:0016810">
    <property type="term" value="F:hydrolase activity, acting on carbon-nitrogen (but not peptide) bonds"/>
    <property type="evidence" value="ECO:0007669"/>
    <property type="project" value="InterPro"/>
</dbReference>
<dbReference type="SUPFAM" id="SSF51338">
    <property type="entry name" value="Composite domain of metallo-dependent hydrolases"/>
    <property type="match status" value="1"/>
</dbReference>
<gene>
    <name evidence="3" type="ORF">BKG84_06660</name>
</gene>
<name>A0A1S1M3Y3_MYCCH</name>
<proteinExistence type="predicted"/>
<dbReference type="PANTHER" id="PTHR43794:SF11">
    <property type="entry name" value="AMIDOHYDROLASE-RELATED DOMAIN-CONTAINING PROTEIN"/>
    <property type="match status" value="1"/>
</dbReference>
<reference evidence="3 4" key="1">
    <citation type="submission" date="2016-10" db="EMBL/GenBank/DDBJ databases">
        <title>Evaluation of Human, Veterinary and Environmental Mycobacterium chelonae Isolates by Core Genome Phylogenomic Analysis, Targeted Gene Comparison, and Anti-microbial Susceptibility Patterns: A Tale of Mistaken Identities.</title>
        <authorList>
            <person name="Fogelson S.B."/>
            <person name="Camus A.C."/>
            <person name="Lorenz W."/>
            <person name="Vasireddy R."/>
            <person name="Vasireddy S."/>
            <person name="Smith T."/>
            <person name="Brown-Elliott B.A."/>
            <person name="Wallace R.J.Jr."/>
            <person name="Hasan N.A."/>
            <person name="Reischl U."/>
            <person name="Sanchez S."/>
        </authorList>
    </citation>
    <scope>NUCLEOTIDE SEQUENCE [LARGE SCALE GENOMIC DNA]</scope>
    <source>
        <strain evidence="3 4">15518</strain>
    </source>
</reference>
<keyword evidence="4" id="KW-1185">Reference proteome</keyword>
<feature type="domain" description="Amidohydrolase-related" evidence="2">
    <location>
        <begin position="35"/>
        <end position="387"/>
    </location>
</feature>
<evidence type="ECO:0000313" key="4">
    <source>
        <dbReference type="Proteomes" id="UP000179441"/>
    </source>
</evidence>
<organism evidence="3 4">
    <name type="scientific">Mycobacteroides chelonae</name>
    <name type="common">Mycobacterium chelonae</name>
    <dbReference type="NCBI Taxonomy" id="1774"/>
    <lineage>
        <taxon>Bacteria</taxon>
        <taxon>Bacillati</taxon>
        <taxon>Actinomycetota</taxon>
        <taxon>Actinomycetes</taxon>
        <taxon>Mycobacteriales</taxon>
        <taxon>Mycobacteriaceae</taxon>
        <taxon>Mycobacteroides</taxon>
    </lineage>
</organism>